<dbReference type="STRING" id="867902.Ornrh_2238"/>
<dbReference type="GeneID" id="71570311"/>
<dbReference type="KEGG" id="orh:Ornrh_2238"/>
<reference evidence="1 2" key="1">
    <citation type="submission" date="2012-06" db="EMBL/GenBank/DDBJ databases">
        <title>The complete genome of Ornithobacterium rhinotracheale DSM 15997.</title>
        <authorList>
            <consortium name="US DOE Joint Genome Institute (JGI-PGF)"/>
            <person name="Lucas S."/>
            <person name="Copeland A."/>
            <person name="Lapidus A."/>
            <person name="Goodwin L."/>
            <person name="Pitluck S."/>
            <person name="Peters L."/>
            <person name="Mikhailova N."/>
            <person name="Teshima H."/>
            <person name="Kyrpides N."/>
            <person name="Mavromatis K."/>
            <person name="Pagani I."/>
            <person name="Ivanova N."/>
            <person name="Ovchinnikova G."/>
            <person name="Zeytun A."/>
            <person name="Detter J.C."/>
            <person name="Han C."/>
            <person name="Land M."/>
            <person name="Hauser L."/>
            <person name="Markowitz V."/>
            <person name="Cheng J.-F."/>
            <person name="Hugenholtz P."/>
            <person name="Woyke T."/>
            <person name="Wu D."/>
            <person name="Lang E."/>
            <person name="Kopitz M."/>
            <person name="Brambilla E."/>
            <person name="Klenk H.-P."/>
            <person name="Eisen J.A."/>
        </authorList>
    </citation>
    <scope>NUCLEOTIDE SEQUENCE [LARGE SCALE GENOMIC DNA]</scope>
    <source>
        <strain evidence="2">ATCC 51463 / DSM 15997 / CCUG 23171 / LMG 9086</strain>
    </source>
</reference>
<dbReference type="Proteomes" id="UP000006051">
    <property type="component" value="Chromosome"/>
</dbReference>
<name>I4A335_ORNRL</name>
<protein>
    <submittedName>
        <fullName evidence="1">Uncharacterized protein</fullName>
    </submittedName>
</protein>
<dbReference type="EMBL" id="CP003283">
    <property type="protein sequence ID" value="AFL98369.1"/>
    <property type="molecule type" value="Genomic_DNA"/>
</dbReference>
<dbReference type="HOGENOM" id="CLU_205421_0_0_10"/>
<keyword evidence="2" id="KW-1185">Reference proteome</keyword>
<evidence type="ECO:0000313" key="1">
    <source>
        <dbReference type="EMBL" id="AFL98369.1"/>
    </source>
</evidence>
<organism evidence="1 2">
    <name type="scientific">Ornithobacterium rhinotracheale (strain ATCC 51463 / DSM 15997 / CCUG 23171 / CIP 104009 / LMG 9086)</name>
    <dbReference type="NCBI Taxonomy" id="867902"/>
    <lineage>
        <taxon>Bacteria</taxon>
        <taxon>Pseudomonadati</taxon>
        <taxon>Bacteroidota</taxon>
        <taxon>Flavobacteriia</taxon>
        <taxon>Flavobacteriales</taxon>
        <taxon>Weeksellaceae</taxon>
        <taxon>Ornithobacterium</taxon>
    </lineage>
</organism>
<sequence length="59" mass="6355">MDKCQTEEDDPNRSKEQFATDLAQAIVEEIKELQIVYTSGLIAPSSGGAVTGTINAKIE</sequence>
<evidence type="ECO:0000313" key="2">
    <source>
        <dbReference type="Proteomes" id="UP000006051"/>
    </source>
</evidence>
<dbReference type="AlphaFoldDB" id="I4A335"/>
<dbReference type="RefSeq" id="WP_014791870.1">
    <property type="nucleotide sequence ID" value="NC_018016.1"/>
</dbReference>
<gene>
    <name evidence="1" type="ordered locus">Ornrh_2238</name>
</gene>
<accession>I4A335</accession>
<proteinExistence type="predicted"/>